<evidence type="ECO:0008006" key="3">
    <source>
        <dbReference type="Google" id="ProtNLM"/>
    </source>
</evidence>
<organism evidence="1 2">
    <name type="scientific">Flavobacterium silvaticum</name>
    <dbReference type="NCBI Taxonomy" id="1852020"/>
    <lineage>
        <taxon>Bacteria</taxon>
        <taxon>Pseudomonadati</taxon>
        <taxon>Bacteroidota</taxon>
        <taxon>Flavobacteriia</taxon>
        <taxon>Flavobacteriales</taxon>
        <taxon>Flavobacteriaceae</taxon>
        <taxon>Flavobacterium</taxon>
    </lineage>
</organism>
<dbReference type="RefSeq" id="WP_169527421.1">
    <property type="nucleotide sequence ID" value="NZ_JAAMPU010000105.1"/>
</dbReference>
<dbReference type="EMBL" id="JAAMPU010000105">
    <property type="protein sequence ID" value="NMH28313.1"/>
    <property type="molecule type" value="Genomic_DNA"/>
</dbReference>
<keyword evidence="2" id="KW-1185">Reference proteome</keyword>
<reference evidence="1" key="1">
    <citation type="submission" date="2020-02" db="EMBL/GenBank/DDBJ databases">
        <title>Flavobacterium sp. genome.</title>
        <authorList>
            <person name="Jung H.S."/>
            <person name="Baek J.H."/>
            <person name="Jeon C.O."/>
        </authorList>
    </citation>
    <scope>NUCLEOTIDE SEQUENCE</scope>
    <source>
        <strain evidence="1">SE-s28</strain>
    </source>
</reference>
<evidence type="ECO:0000313" key="2">
    <source>
        <dbReference type="Proteomes" id="UP000712080"/>
    </source>
</evidence>
<dbReference type="Proteomes" id="UP000712080">
    <property type="component" value="Unassembled WGS sequence"/>
</dbReference>
<gene>
    <name evidence="1" type="ORF">G6047_09740</name>
</gene>
<dbReference type="InterPro" id="IPR018644">
    <property type="entry name" value="DUF2071"/>
</dbReference>
<accession>A0A972FTQ8</accession>
<proteinExistence type="predicted"/>
<protein>
    <recommendedName>
        <fullName evidence="3">DUF2071 domain-containing protein</fullName>
    </recommendedName>
</protein>
<name>A0A972FTQ8_9FLAO</name>
<evidence type="ECO:0000313" key="1">
    <source>
        <dbReference type="EMBL" id="NMH28313.1"/>
    </source>
</evidence>
<dbReference type="Pfam" id="PF09844">
    <property type="entry name" value="DUF2071"/>
    <property type="match status" value="1"/>
</dbReference>
<comment type="caution">
    <text evidence="1">The sequence shown here is derived from an EMBL/GenBank/DDBJ whole genome shotgun (WGS) entry which is preliminary data.</text>
</comment>
<sequence>MAKSTQHPFGVKAFFKSSVVLTFAVDKNQLKSLIPTRLELDTFEDKWAFIAIAMVQTEKLRPAVFPEFLGNDFFLVGYRIFVRYKTKSGKNLRGLYILKSETDKRKMQFLGNIFTNYNYGLIDVLRISDAKSEIISSQKSGFEIHIDRSKSEITLPVNSVFSDWKQARRFAGPLPFTFSFDAKQDSVTRVEGVRQNWEPKPIAIPEYHFSFLDTLNLQNPTLTSAFEIENVPYSWKKGIVETWK</sequence>
<dbReference type="AlphaFoldDB" id="A0A972FTQ8"/>